<evidence type="ECO:0000313" key="2">
    <source>
        <dbReference type="Proteomes" id="UP001165080"/>
    </source>
</evidence>
<gene>
    <name evidence="1" type="primary">PLESTB004033</name>
    <name evidence="1" type="ORF">PLESTB_001952900</name>
</gene>
<comment type="caution">
    <text evidence="1">The sequence shown here is derived from an EMBL/GenBank/DDBJ whole genome shotgun (WGS) entry which is preliminary data.</text>
</comment>
<dbReference type="PANTHER" id="PTHR30217">
    <property type="entry name" value="PEPTIDASE U32 FAMILY"/>
    <property type="match status" value="1"/>
</dbReference>
<dbReference type="EMBL" id="BRXU01000073">
    <property type="protein sequence ID" value="GLC62867.1"/>
    <property type="molecule type" value="Genomic_DNA"/>
</dbReference>
<evidence type="ECO:0000313" key="1">
    <source>
        <dbReference type="EMBL" id="GLC62867.1"/>
    </source>
</evidence>
<evidence type="ECO:0008006" key="3">
    <source>
        <dbReference type="Google" id="ProtNLM"/>
    </source>
</evidence>
<dbReference type="InterPro" id="IPR001539">
    <property type="entry name" value="Peptidase_U32"/>
</dbReference>
<keyword evidence="2" id="KW-1185">Reference proteome</keyword>
<dbReference type="Proteomes" id="UP001165080">
    <property type="component" value="Unassembled WGS sequence"/>
</dbReference>
<dbReference type="InterPro" id="IPR051454">
    <property type="entry name" value="RNA/ubiquinone_mod_enzymes"/>
</dbReference>
<proteinExistence type="predicted"/>
<dbReference type="PANTHER" id="PTHR30217:SF3">
    <property type="entry name" value="UBIQUINONE BIOSYNTHESIS PROTEIN UBIU"/>
    <property type="match status" value="1"/>
</dbReference>
<reference evidence="1 2" key="1">
    <citation type="journal article" date="2023" name="Commun. Biol.">
        <title>Reorganization of the ancestral sex-determining regions during the evolution of trioecy in Pleodorina starrii.</title>
        <authorList>
            <person name="Takahashi K."/>
            <person name="Suzuki S."/>
            <person name="Kawai-Toyooka H."/>
            <person name="Yamamoto K."/>
            <person name="Hamaji T."/>
            <person name="Ootsuki R."/>
            <person name="Yamaguchi H."/>
            <person name="Kawachi M."/>
            <person name="Higashiyama T."/>
            <person name="Nozaki H."/>
        </authorList>
    </citation>
    <scope>NUCLEOTIDE SEQUENCE [LARGE SCALE GENOMIC DNA]</scope>
    <source>
        <strain evidence="1 2">NIES-4479</strain>
    </source>
</reference>
<dbReference type="NCBIfam" id="NF011991">
    <property type="entry name" value="PRK15447.1"/>
    <property type="match status" value="1"/>
</dbReference>
<accession>A0A9W6C2Z8</accession>
<name>A0A9W6C2Z8_9CHLO</name>
<dbReference type="Pfam" id="PF01136">
    <property type="entry name" value="Peptidase_U32"/>
    <property type="match status" value="2"/>
</dbReference>
<organism evidence="1 2">
    <name type="scientific">Pleodorina starrii</name>
    <dbReference type="NCBI Taxonomy" id="330485"/>
    <lineage>
        <taxon>Eukaryota</taxon>
        <taxon>Viridiplantae</taxon>
        <taxon>Chlorophyta</taxon>
        <taxon>core chlorophytes</taxon>
        <taxon>Chlorophyceae</taxon>
        <taxon>CS clade</taxon>
        <taxon>Chlamydomonadales</taxon>
        <taxon>Volvocaceae</taxon>
        <taxon>Pleodorina</taxon>
    </lineage>
</organism>
<protein>
    <recommendedName>
        <fullName evidence="3">Protease</fullName>
    </recommendedName>
</protein>
<dbReference type="AlphaFoldDB" id="A0A9W6C2Z8"/>
<sequence length="554" mass="58808">MAEGVAYARSRGARVLVAINTFPRAGEQALWHRAVADARRAGAHAVILADPGLLAHAAEAHPDLRLHLSVQAAAANPDAINFYAEAFGIRRVVLPRVLTVEEITAINREIDIETEVFVFGGLCVMAEGRCSLSSWATGLSPNMNGVCSPASHVVYDEVSGHNEARLGGLLIHRTPKGAPAPYPTLCKGCFTAPATETGPVQTGHIFEDPVSLDATELIPRLQKAGVTALKIEGRQRSRAYVAQVVRAFRAAVEAAEAGAPMPAGLLAKLTEGQSATTGAYAKTWSPARRVVIGEWVCSKRLPFWQDEIPGAVECLLAAGKDVALSTLALITLRRERRQTAYLFDAGIPVEIADLGALRHLPEGAPFQVGPTVNVYNEATLEWLARKGATRICLPPELPLSSVAVLARAGRAAGVAVEVWGHGRAPLAISGRCYHARLHDRSKDSCQFVCGEDPDGRDVETLDGRRFLTVNGVQTLGHAHSTVAGQIAELAGIGVSAVRLSPQTGNFKAVVRLYDDLVKQRSAQAEAVARLQALLPGAAFADGFLAGAPGLRRTL</sequence>